<name>A0A4Q7M345_9MICO</name>
<accession>A0A4Q7M345</accession>
<protein>
    <submittedName>
        <fullName evidence="1">Uncharacterized protein</fullName>
    </submittedName>
</protein>
<evidence type="ECO:0000313" key="2">
    <source>
        <dbReference type="Proteomes" id="UP000293852"/>
    </source>
</evidence>
<sequence length="276" mass="28546">MGAQARLSDLLARLSLFSGPAPAPPGATWPGAVPHVPDDVAAALAELSDASRRSVLDPLGRTGPSGRVGYPTRVSLPFLARGAERVPTAPARQIDETTCGAAVLTALAMAGDPRLALRVARDPQRQFAALQRRAHRACARELPPWPRRYGTAPWAAAAVARFAGVRYTHRVVGAGERGAAVLAAAVAAAASGVPVPLFSGGDLGGGWQTAAPRHVVLLVDARDEAGGVVRLYEPSSATAHTVPTSALLAPEQARERGALTAALGAWPHVVWALLPR</sequence>
<evidence type="ECO:0000313" key="1">
    <source>
        <dbReference type="EMBL" id="RZS61731.1"/>
    </source>
</evidence>
<proteinExistence type="predicted"/>
<gene>
    <name evidence="1" type="ORF">EV386_2042</name>
</gene>
<organism evidence="1 2">
    <name type="scientific">Xylanimonas ulmi</name>
    <dbReference type="NCBI Taxonomy" id="228973"/>
    <lineage>
        <taxon>Bacteria</taxon>
        <taxon>Bacillati</taxon>
        <taxon>Actinomycetota</taxon>
        <taxon>Actinomycetes</taxon>
        <taxon>Micrococcales</taxon>
        <taxon>Promicromonosporaceae</taxon>
        <taxon>Xylanimonas</taxon>
    </lineage>
</organism>
<keyword evidence="2" id="KW-1185">Reference proteome</keyword>
<dbReference type="AlphaFoldDB" id="A0A4Q7M345"/>
<dbReference type="EMBL" id="SGWX01000001">
    <property type="protein sequence ID" value="RZS61731.1"/>
    <property type="molecule type" value="Genomic_DNA"/>
</dbReference>
<comment type="caution">
    <text evidence="1">The sequence shown here is derived from an EMBL/GenBank/DDBJ whole genome shotgun (WGS) entry which is preliminary data.</text>
</comment>
<dbReference type="OrthoDB" id="4762866at2"/>
<reference evidence="1 2" key="1">
    <citation type="submission" date="2019-02" db="EMBL/GenBank/DDBJ databases">
        <title>Sequencing the genomes of 1000 actinobacteria strains.</title>
        <authorList>
            <person name="Klenk H.-P."/>
        </authorList>
    </citation>
    <scope>NUCLEOTIDE SEQUENCE [LARGE SCALE GENOMIC DNA]</scope>
    <source>
        <strain evidence="1 2">DSM 16932</strain>
    </source>
</reference>
<dbReference type="Proteomes" id="UP000293852">
    <property type="component" value="Unassembled WGS sequence"/>
</dbReference>
<dbReference type="RefSeq" id="WP_130414650.1">
    <property type="nucleotide sequence ID" value="NZ_SGWX01000001.1"/>
</dbReference>